<dbReference type="GO" id="GO:0061630">
    <property type="term" value="F:ubiquitin protein ligase activity"/>
    <property type="evidence" value="ECO:0007669"/>
    <property type="project" value="TreeGrafter"/>
</dbReference>
<feature type="region of interest" description="Disordered" evidence="4">
    <location>
        <begin position="1"/>
        <end position="35"/>
    </location>
</feature>
<dbReference type="PROSITE" id="PS50089">
    <property type="entry name" value="ZF_RING_2"/>
    <property type="match status" value="1"/>
</dbReference>
<dbReference type="Gene3D" id="2.20.28.10">
    <property type="match status" value="1"/>
</dbReference>
<feature type="domain" description="CHY-type" evidence="6">
    <location>
        <begin position="46"/>
        <end position="116"/>
    </location>
</feature>
<keyword evidence="1" id="KW-0479">Metal-binding</keyword>
<protein>
    <recommendedName>
        <fullName evidence="9">RING-type domain-containing protein</fullName>
    </recommendedName>
</protein>
<dbReference type="Pfam" id="PF05495">
    <property type="entry name" value="zf-CHY"/>
    <property type="match status" value="1"/>
</dbReference>
<evidence type="ECO:0000259" key="6">
    <source>
        <dbReference type="PROSITE" id="PS51266"/>
    </source>
</evidence>
<evidence type="ECO:0000259" key="7">
    <source>
        <dbReference type="PROSITE" id="PS51270"/>
    </source>
</evidence>
<reference evidence="8" key="1">
    <citation type="journal article" date="2020" name="Nature">
        <title>Giant virus diversity and host interactions through global metagenomics.</title>
        <authorList>
            <person name="Schulz F."/>
            <person name="Roux S."/>
            <person name="Paez-Espino D."/>
            <person name="Jungbluth S."/>
            <person name="Walsh D.A."/>
            <person name="Denef V.J."/>
            <person name="McMahon K.D."/>
            <person name="Konstantinidis K.T."/>
            <person name="Eloe-Fadrosh E.A."/>
            <person name="Kyrpides N.C."/>
            <person name="Woyke T."/>
        </authorList>
    </citation>
    <scope>NUCLEOTIDE SEQUENCE</scope>
    <source>
        <strain evidence="8">GVMAG-M-3300009161-34</strain>
    </source>
</reference>
<evidence type="ECO:0008006" key="9">
    <source>
        <dbReference type="Google" id="ProtNLM"/>
    </source>
</evidence>
<dbReference type="InterPro" id="IPR037275">
    <property type="entry name" value="Znf_CTCHY_sf"/>
</dbReference>
<dbReference type="SUPFAM" id="SSF161245">
    <property type="entry name" value="Zinc hairpin stack"/>
    <property type="match status" value="1"/>
</dbReference>
<dbReference type="PROSITE" id="PS51266">
    <property type="entry name" value="ZF_CHY"/>
    <property type="match status" value="1"/>
</dbReference>
<dbReference type="InterPro" id="IPR001841">
    <property type="entry name" value="Znf_RING"/>
</dbReference>
<evidence type="ECO:0000256" key="4">
    <source>
        <dbReference type="SAM" id="MobiDB-lite"/>
    </source>
</evidence>
<dbReference type="PANTHER" id="PTHR21319:SF0">
    <property type="entry name" value="AND RING FINGER DOMAIN PROTEIN, PUTATIVE (AFU_ORTHOLOGUE AFUA_1G08900)-RELATED"/>
    <property type="match status" value="1"/>
</dbReference>
<evidence type="ECO:0000256" key="1">
    <source>
        <dbReference type="ARBA" id="ARBA00022723"/>
    </source>
</evidence>
<dbReference type="InterPro" id="IPR008913">
    <property type="entry name" value="Znf_CHY"/>
</dbReference>
<feature type="compositionally biased region" description="Basic and acidic residues" evidence="4">
    <location>
        <begin position="21"/>
        <end position="35"/>
    </location>
</feature>
<dbReference type="EMBL" id="MN738958">
    <property type="protein sequence ID" value="QHT33111.1"/>
    <property type="molecule type" value="Genomic_DNA"/>
</dbReference>
<dbReference type="PROSITE" id="PS51270">
    <property type="entry name" value="ZF_CTCHY"/>
    <property type="match status" value="1"/>
</dbReference>
<dbReference type="InterPro" id="IPR017921">
    <property type="entry name" value="Znf_CTCHY"/>
</dbReference>
<keyword evidence="3" id="KW-0862">Zinc</keyword>
<evidence type="ECO:0000259" key="5">
    <source>
        <dbReference type="PROSITE" id="PS50089"/>
    </source>
</evidence>
<dbReference type="InterPro" id="IPR039512">
    <property type="entry name" value="RCHY1_zinc-ribbon"/>
</dbReference>
<evidence type="ECO:0000313" key="8">
    <source>
        <dbReference type="EMBL" id="QHT33111.1"/>
    </source>
</evidence>
<feature type="domain" description="RING-type" evidence="5">
    <location>
        <begin position="192"/>
        <end position="235"/>
    </location>
</feature>
<dbReference type="SMART" id="SM00184">
    <property type="entry name" value="RING"/>
    <property type="match status" value="1"/>
</dbReference>
<dbReference type="GO" id="GO:0006511">
    <property type="term" value="P:ubiquitin-dependent protein catabolic process"/>
    <property type="evidence" value="ECO:0007669"/>
    <property type="project" value="TreeGrafter"/>
</dbReference>
<feature type="domain" description="CTCHY-type" evidence="7">
    <location>
        <begin position="123"/>
        <end position="191"/>
    </location>
</feature>
<dbReference type="AlphaFoldDB" id="A0A6C0EWL9"/>
<dbReference type="SUPFAM" id="SSF161219">
    <property type="entry name" value="CHY zinc finger-like"/>
    <property type="match status" value="1"/>
</dbReference>
<accession>A0A6C0EWL9</accession>
<evidence type="ECO:0000256" key="3">
    <source>
        <dbReference type="ARBA" id="ARBA00022833"/>
    </source>
</evidence>
<dbReference type="SUPFAM" id="SSF57850">
    <property type="entry name" value="RING/U-box"/>
    <property type="match status" value="1"/>
</dbReference>
<name>A0A6C0EWL9_9ZZZZ</name>
<dbReference type="GO" id="GO:0016567">
    <property type="term" value="P:protein ubiquitination"/>
    <property type="evidence" value="ECO:0007669"/>
    <property type="project" value="TreeGrafter"/>
</dbReference>
<dbReference type="GO" id="GO:0005634">
    <property type="term" value="C:nucleus"/>
    <property type="evidence" value="ECO:0007669"/>
    <property type="project" value="TreeGrafter"/>
</dbReference>
<dbReference type="Pfam" id="PF13639">
    <property type="entry name" value="zf-RING_2"/>
    <property type="match status" value="1"/>
</dbReference>
<dbReference type="GO" id="GO:0008270">
    <property type="term" value="F:zinc ion binding"/>
    <property type="evidence" value="ECO:0007669"/>
    <property type="project" value="UniProtKB-KW"/>
</dbReference>
<feature type="compositionally biased region" description="Polar residues" evidence="4">
    <location>
        <begin position="1"/>
        <end position="18"/>
    </location>
</feature>
<evidence type="ECO:0000256" key="2">
    <source>
        <dbReference type="ARBA" id="ARBA00022771"/>
    </source>
</evidence>
<dbReference type="PANTHER" id="PTHR21319">
    <property type="entry name" value="RING FINGER AND CHY ZINC FINGER DOMAIN-CONTAINING PROTEIN 1"/>
    <property type="match status" value="1"/>
</dbReference>
<dbReference type="Gene3D" id="3.30.40.10">
    <property type="entry name" value="Zinc/RING finger domain, C3HC4 (zinc finger)"/>
    <property type="match status" value="1"/>
</dbReference>
<sequence length="314" mass="35814">MSTDNTDDSSWCTMSTDSENGEMRETGESGEMRKLENEKYEIENRFENRFNNCGHYIAGCKIVAKCCDKEFGCRLCHDSEISDHQINRYDITEIVCNVCKMRQPVSNICVNPDCNNNMNNIEFAKYYCGVCNLYSNEPPAEIYHCDKCNICRMCSIGHTREEYFHCDKCGGCINKCIKDTHKCISEAFNNDCCICLESIFLSRDSTIILPCGHIIHSECYMSSIRQNRFTCPLCRKTMLMGGMLEKVTAEYDRLISTMQYNGSINTQIICNDCEFKGEVRFHPMGLKCRGCGGYNTLNAGRRDNNVDDTDGTSE</sequence>
<keyword evidence="2" id="KW-0863">Zinc-finger</keyword>
<dbReference type="Pfam" id="PF14599">
    <property type="entry name" value="zinc_ribbon_6"/>
    <property type="match status" value="1"/>
</dbReference>
<organism evidence="8">
    <name type="scientific">viral metagenome</name>
    <dbReference type="NCBI Taxonomy" id="1070528"/>
    <lineage>
        <taxon>unclassified sequences</taxon>
        <taxon>metagenomes</taxon>
        <taxon>organismal metagenomes</taxon>
    </lineage>
</organism>
<dbReference type="InterPro" id="IPR013083">
    <property type="entry name" value="Znf_RING/FYVE/PHD"/>
</dbReference>
<proteinExistence type="predicted"/>
<dbReference type="InterPro" id="IPR037274">
    <property type="entry name" value="Znf_CHY_sf"/>
</dbReference>